<protein>
    <submittedName>
        <fullName evidence="1">Uncharacterized protein</fullName>
    </submittedName>
</protein>
<evidence type="ECO:0000313" key="2">
    <source>
        <dbReference type="Proteomes" id="UP000314294"/>
    </source>
</evidence>
<dbReference type="EMBL" id="SRLO01000064">
    <property type="protein sequence ID" value="TNN79465.1"/>
    <property type="molecule type" value="Genomic_DNA"/>
</dbReference>
<dbReference type="AlphaFoldDB" id="A0A4Z2INK8"/>
<dbReference type="Proteomes" id="UP000314294">
    <property type="component" value="Unassembled WGS sequence"/>
</dbReference>
<reference evidence="1 2" key="1">
    <citation type="submission" date="2019-03" db="EMBL/GenBank/DDBJ databases">
        <title>First draft genome of Liparis tanakae, snailfish: a comprehensive survey of snailfish specific genes.</title>
        <authorList>
            <person name="Kim W."/>
            <person name="Song I."/>
            <person name="Jeong J.-H."/>
            <person name="Kim D."/>
            <person name="Kim S."/>
            <person name="Ryu S."/>
            <person name="Song J.Y."/>
            <person name="Lee S.K."/>
        </authorList>
    </citation>
    <scope>NUCLEOTIDE SEQUENCE [LARGE SCALE GENOMIC DNA]</scope>
    <source>
        <tissue evidence="1">Muscle</tissue>
    </source>
</reference>
<sequence>MRFGGPPEISLPFCTQEEKLAEAYGISTEILADGMRRRSEASGGGEPSLKYDFAQSGYLLLFTALAPPEVQSADVRIAAA</sequence>
<organism evidence="1 2">
    <name type="scientific">Liparis tanakae</name>
    <name type="common">Tanaka's snailfish</name>
    <dbReference type="NCBI Taxonomy" id="230148"/>
    <lineage>
        <taxon>Eukaryota</taxon>
        <taxon>Metazoa</taxon>
        <taxon>Chordata</taxon>
        <taxon>Craniata</taxon>
        <taxon>Vertebrata</taxon>
        <taxon>Euteleostomi</taxon>
        <taxon>Actinopterygii</taxon>
        <taxon>Neopterygii</taxon>
        <taxon>Teleostei</taxon>
        <taxon>Neoteleostei</taxon>
        <taxon>Acanthomorphata</taxon>
        <taxon>Eupercaria</taxon>
        <taxon>Perciformes</taxon>
        <taxon>Cottioidei</taxon>
        <taxon>Cottales</taxon>
        <taxon>Liparidae</taxon>
        <taxon>Liparis</taxon>
    </lineage>
</organism>
<evidence type="ECO:0000313" key="1">
    <source>
        <dbReference type="EMBL" id="TNN79465.1"/>
    </source>
</evidence>
<name>A0A4Z2INK8_9TELE</name>
<keyword evidence="2" id="KW-1185">Reference proteome</keyword>
<gene>
    <name evidence="1" type="ORF">EYF80_010279</name>
</gene>
<accession>A0A4Z2INK8</accession>
<proteinExistence type="predicted"/>
<comment type="caution">
    <text evidence="1">The sequence shown here is derived from an EMBL/GenBank/DDBJ whole genome shotgun (WGS) entry which is preliminary data.</text>
</comment>